<evidence type="ECO:0000313" key="1">
    <source>
        <dbReference type="EMBL" id="ELR11847.1"/>
    </source>
</evidence>
<dbReference type="Proteomes" id="UP000011083">
    <property type="component" value="Unassembled WGS sequence"/>
</dbReference>
<proteinExistence type="predicted"/>
<dbReference type="EMBL" id="KB008146">
    <property type="protein sequence ID" value="ELR11847.1"/>
    <property type="molecule type" value="Genomic_DNA"/>
</dbReference>
<evidence type="ECO:0000313" key="2">
    <source>
        <dbReference type="Proteomes" id="UP000011083"/>
    </source>
</evidence>
<gene>
    <name evidence="1" type="ORF">ACA1_273080</name>
</gene>
<dbReference type="AlphaFoldDB" id="L8GFR8"/>
<organism evidence="1 2">
    <name type="scientific">Acanthamoeba castellanii (strain ATCC 30010 / Neff)</name>
    <dbReference type="NCBI Taxonomy" id="1257118"/>
    <lineage>
        <taxon>Eukaryota</taxon>
        <taxon>Amoebozoa</taxon>
        <taxon>Discosea</taxon>
        <taxon>Longamoebia</taxon>
        <taxon>Centramoebida</taxon>
        <taxon>Acanthamoebidae</taxon>
        <taxon>Acanthamoeba</taxon>
    </lineage>
</organism>
<accession>L8GFR8</accession>
<keyword evidence="2" id="KW-1185">Reference proteome</keyword>
<dbReference type="VEuPathDB" id="AmoebaDB:ACA1_273080"/>
<sequence length="555" mass="61200">MLSGLALRALDAIGKPQDEERVRQEMRGGAMETYKLVVVVVKPFVDANMWRKGLAQRLSNLEERTQETQKAILVVVRNTKALLAHEITESEYRETAKEVAEMMQKSMTGLVSLAVQLYKAIRIAEEKRKETEAKVTMSVSTLASSLDTVEVAVDMGDKFVFDEATKECVASATHLSVEAGKLQLLEHQLSLQELLLDFVQKGKELDFSPPAPPPPPGQDFYADLNLDAAKRTDDELKDSQDKHKTKSFFTLRGSKDNVSTEPSTMRQAKVSRWKTARKKLNEAAKHSVDAIYQKLKSEEVLDYSVEGSTADLNVARDDVEEDAVPRARSQPVARFSDRMEHVIMELQNYALSASADKAALFAQSKTDLFSWVKSATVMTIGTLIRAEDLDFPGTTLTPDAMGKILGTAIAALDKYSNTRGQVNESAITAAREAGGTQALQVEELLWEQIADESSKTSTIILQMLSALKVIKVASTPEQATVLYLPATVVTLCSTIQRLQDLVETAALLSLRSKWADAQARTRTRTAAHAHAHPPPHMYMTLTQTCACRRADTSVA</sequence>
<protein>
    <submittedName>
        <fullName evidence="1">Uncharacterized protein</fullName>
    </submittedName>
</protein>
<name>L8GFR8_ACACF</name>
<dbReference type="GeneID" id="14912377"/>
<dbReference type="KEGG" id="acan:ACA1_273080"/>
<dbReference type="RefSeq" id="XP_004333860.1">
    <property type="nucleotide sequence ID" value="XM_004333812.1"/>
</dbReference>
<reference evidence="1 2" key="1">
    <citation type="journal article" date="2013" name="Genome Biol.">
        <title>Genome of Acanthamoeba castellanii highlights extensive lateral gene transfer and early evolution of tyrosine kinase signaling.</title>
        <authorList>
            <person name="Clarke M."/>
            <person name="Lohan A.J."/>
            <person name="Liu B."/>
            <person name="Lagkouvardos I."/>
            <person name="Roy S."/>
            <person name="Zafar N."/>
            <person name="Bertelli C."/>
            <person name="Schilde C."/>
            <person name="Kianianmomeni A."/>
            <person name="Burglin T.R."/>
            <person name="Frech C."/>
            <person name="Turcotte B."/>
            <person name="Kopec K.O."/>
            <person name="Synnott J.M."/>
            <person name="Choo C."/>
            <person name="Paponov I."/>
            <person name="Finkler A."/>
            <person name="Soon Heng Tan C."/>
            <person name="Hutchins A.P."/>
            <person name="Weinmeier T."/>
            <person name="Rattei T."/>
            <person name="Chu J.S."/>
            <person name="Gimenez G."/>
            <person name="Irimia M."/>
            <person name="Rigden D.J."/>
            <person name="Fitzpatrick D.A."/>
            <person name="Lorenzo-Morales J."/>
            <person name="Bateman A."/>
            <person name="Chiu C.H."/>
            <person name="Tang P."/>
            <person name="Hegemann P."/>
            <person name="Fromm H."/>
            <person name="Raoult D."/>
            <person name="Greub G."/>
            <person name="Miranda-Saavedra D."/>
            <person name="Chen N."/>
            <person name="Nash P."/>
            <person name="Ginger M.L."/>
            <person name="Horn M."/>
            <person name="Schaap P."/>
            <person name="Caler L."/>
            <person name="Loftus B."/>
        </authorList>
    </citation>
    <scope>NUCLEOTIDE SEQUENCE [LARGE SCALE GENOMIC DNA]</scope>
    <source>
        <strain evidence="1 2">Neff</strain>
    </source>
</reference>